<dbReference type="Pfam" id="PF08241">
    <property type="entry name" value="Methyltransf_11"/>
    <property type="match status" value="1"/>
</dbReference>
<name>A0A1M7R0P7_9ACTN</name>
<dbReference type="SUPFAM" id="SSF53335">
    <property type="entry name" value="S-adenosyl-L-methionine-dependent methyltransferases"/>
    <property type="match status" value="1"/>
</dbReference>
<reference evidence="2 3" key="1">
    <citation type="submission" date="2016-11" db="EMBL/GenBank/DDBJ databases">
        <authorList>
            <person name="Jaros S."/>
            <person name="Januszkiewicz K."/>
            <person name="Wedrychowicz H."/>
        </authorList>
    </citation>
    <scope>NUCLEOTIDE SEQUENCE [LARGE SCALE GENOMIC DNA]</scope>
    <source>
        <strain evidence="2 3">CGMCC 4.2025</strain>
    </source>
</reference>
<protein>
    <submittedName>
        <fullName evidence="2">Ubiquinone/menaquinone biosynthesis C-methylase UbiE</fullName>
    </submittedName>
</protein>
<organism evidence="2 3">
    <name type="scientific">Actinacidiphila paucisporea</name>
    <dbReference type="NCBI Taxonomy" id="310782"/>
    <lineage>
        <taxon>Bacteria</taxon>
        <taxon>Bacillati</taxon>
        <taxon>Actinomycetota</taxon>
        <taxon>Actinomycetes</taxon>
        <taxon>Kitasatosporales</taxon>
        <taxon>Streptomycetaceae</taxon>
        <taxon>Actinacidiphila</taxon>
    </lineage>
</organism>
<dbReference type="CDD" id="cd02440">
    <property type="entry name" value="AdoMet_MTases"/>
    <property type="match status" value="1"/>
</dbReference>
<keyword evidence="2" id="KW-0489">Methyltransferase</keyword>
<dbReference type="GO" id="GO:0032259">
    <property type="term" value="P:methylation"/>
    <property type="evidence" value="ECO:0007669"/>
    <property type="project" value="UniProtKB-KW"/>
</dbReference>
<dbReference type="RefSeq" id="WP_073503086.1">
    <property type="nucleotide sequence ID" value="NZ_FRBI01000057.1"/>
</dbReference>
<dbReference type="AlphaFoldDB" id="A0A1M7R0P7"/>
<evidence type="ECO:0000313" key="3">
    <source>
        <dbReference type="Proteomes" id="UP000184111"/>
    </source>
</evidence>
<dbReference type="InterPro" id="IPR013216">
    <property type="entry name" value="Methyltransf_11"/>
</dbReference>
<evidence type="ECO:0000259" key="1">
    <source>
        <dbReference type="Pfam" id="PF08241"/>
    </source>
</evidence>
<dbReference type="STRING" id="310782.SAMN05216499_15710"/>
<dbReference type="Proteomes" id="UP000184111">
    <property type="component" value="Unassembled WGS sequence"/>
</dbReference>
<feature type="domain" description="Methyltransferase type 11" evidence="1">
    <location>
        <begin position="17"/>
        <end position="112"/>
    </location>
</feature>
<sequence>MGSADRFVRQLGLPAIVEIGAGTGMFCSAMARWLAPARVVGIDPSLPMLSQARRINAHPTVSYVAGTAEAVPTGTGLFDLALLSRVIHHLPERAGAARELSRVLRSGGTTVIRTTFQERLDALLYDYWPRLRELDKQRFPSRDEVLADFTGAGFTVRTVTSFAQPVSASLRQYHTRVSSRPQSKFSQITPEEFHDGLGRLEADAQAEPRAHPLAVVERYDLAVLTAP</sequence>
<dbReference type="PANTHER" id="PTHR43591">
    <property type="entry name" value="METHYLTRANSFERASE"/>
    <property type="match status" value="1"/>
</dbReference>
<keyword evidence="2" id="KW-0808">Transferase</keyword>
<dbReference type="InterPro" id="IPR029063">
    <property type="entry name" value="SAM-dependent_MTases_sf"/>
</dbReference>
<accession>A0A1M7R0P7</accession>
<dbReference type="GO" id="GO:0008757">
    <property type="term" value="F:S-adenosylmethionine-dependent methyltransferase activity"/>
    <property type="evidence" value="ECO:0007669"/>
    <property type="project" value="InterPro"/>
</dbReference>
<gene>
    <name evidence="2" type="ORF">SAMN05216499_15710</name>
</gene>
<dbReference type="EMBL" id="FRBI01000057">
    <property type="protein sequence ID" value="SHN37889.1"/>
    <property type="molecule type" value="Genomic_DNA"/>
</dbReference>
<keyword evidence="3" id="KW-1185">Reference proteome</keyword>
<keyword evidence="2" id="KW-0830">Ubiquinone</keyword>
<evidence type="ECO:0000313" key="2">
    <source>
        <dbReference type="EMBL" id="SHN37889.1"/>
    </source>
</evidence>
<dbReference type="Gene3D" id="3.40.50.150">
    <property type="entry name" value="Vaccinia Virus protein VP39"/>
    <property type="match status" value="1"/>
</dbReference>
<proteinExistence type="predicted"/>